<name>A0A8K2A1U1_9CYAN</name>
<proteinExistence type="predicted"/>
<dbReference type="AlphaFoldDB" id="A0A8K2A1U1"/>
<comment type="caution">
    <text evidence="4">The sequence shown here is derived from an EMBL/GenBank/DDBJ whole genome shotgun (WGS) entry which is preliminary data.</text>
</comment>
<dbReference type="PROSITE" id="PS51682">
    <property type="entry name" value="SAM_OMT_I"/>
    <property type="match status" value="1"/>
</dbReference>
<evidence type="ECO:0000313" key="4">
    <source>
        <dbReference type="EMBL" id="NCJ08266.1"/>
    </source>
</evidence>
<keyword evidence="3" id="KW-0949">S-adenosyl-L-methionine</keyword>
<dbReference type="InterPro" id="IPR002935">
    <property type="entry name" value="SAM_O-MeTrfase"/>
</dbReference>
<dbReference type="PANTHER" id="PTHR10509">
    <property type="entry name" value="O-METHYLTRANSFERASE-RELATED"/>
    <property type="match status" value="1"/>
</dbReference>
<dbReference type="Proteomes" id="UP000607397">
    <property type="component" value="Unassembled WGS sequence"/>
</dbReference>
<dbReference type="GO" id="GO:0032259">
    <property type="term" value="P:methylation"/>
    <property type="evidence" value="ECO:0007669"/>
    <property type="project" value="UniProtKB-KW"/>
</dbReference>
<reference evidence="4" key="1">
    <citation type="submission" date="2019-12" db="EMBL/GenBank/DDBJ databases">
        <title>High-Quality draft genome sequences of three cyanobacteria isolated from the limestone walls of the Old Cathedral of Coimbra.</title>
        <authorList>
            <person name="Tiago I."/>
            <person name="Soares F."/>
            <person name="Portugal A."/>
        </authorList>
    </citation>
    <scope>NUCLEOTIDE SEQUENCE [LARGE SCALE GENOMIC DNA]</scope>
    <source>
        <strain evidence="4">C</strain>
    </source>
</reference>
<evidence type="ECO:0000313" key="5">
    <source>
        <dbReference type="Proteomes" id="UP000607397"/>
    </source>
</evidence>
<dbReference type="PANTHER" id="PTHR10509:SF14">
    <property type="entry name" value="CAFFEOYL-COA O-METHYLTRANSFERASE 3-RELATED"/>
    <property type="match status" value="1"/>
</dbReference>
<evidence type="ECO:0000256" key="1">
    <source>
        <dbReference type="ARBA" id="ARBA00022603"/>
    </source>
</evidence>
<dbReference type="EMBL" id="WVIC01000046">
    <property type="protein sequence ID" value="NCJ08266.1"/>
    <property type="molecule type" value="Genomic_DNA"/>
</dbReference>
<dbReference type="GO" id="GO:0008757">
    <property type="term" value="F:S-adenosylmethionine-dependent methyltransferase activity"/>
    <property type="evidence" value="ECO:0007669"/>
    <property type="project" value="TreeGrafter"/>
</dbReference>
<dbReference type="RefSeq" id="WP_161826741.1">
    <property type="nucleotide sequence ID" value="NZ_WVIC01000046.1"/>
</dbReference>
<dbReference type="CDD" id="cd02440">
    <property type="entry name" value="AdoMet_MTases"/>
    <property type="match status" value="1"/>
</dbReference>
<protein>
    <submittedName>
        <fullName evidence="4">Methyltransferase domain-containing protein</fullName>
    </submittedName>
</protein>
<dbReference type="Gene3D" id="3.40.50.150">
    <property type="entry name" value="Vaccinia Virus protein VP39"/>
    <property type="match status" value="1"/>
</dbReference>
<keyword evidence="2" id="KW-0808">Transferase</keyword>
<dbReference type="InterPro" id="IPR029063">
    <property type="entry name" value="SAM-dependent_MTases_sf"/>
</dbReference>
<dbReference type="GO" id="GO:0008171">
    <property type="term" value="F:O-methyltransferase activity"/>
    <property type="evidence" value="ECO:0007669"/>
    <property type="project" value="InterPro"/>
</dbReference>
<dbReference type="InterPro" id="IPR050362">
    <property type="entry name" value="Cation-dep_OMT"/>
</dbReference>
<accession>A0A8K2A1U1</accession>
<keyword evidence="1 4" id="KW-0489">Methyltransferase</keyword>
<dbReference type="SUPFAM" id="SSF53335">
    <property type="entry name" value="S-adenosyl-L-methionine-dependent methyltransferases"/>
    <property type="match status" value="1"/>
</dbReference>
<gene>
    <name evidence="4" type="ORF">GS597_17480</name>
</gene>
<evidence type="ECO:0000256" key="3">
    <source>
        <dbReference type="ARBA" id="ARBA00022691"/>
    </source>
</evidence>
<sequence length="228" mass="24969">MSSKILALSDTAGQLQPHLYDYLLSVSLREPEILTQLRQETAQHPAGDMQTSPDQGQFMALLVQLIGAKKTLEVGTFTGYSTLWIALALPPEGRIVACDVSEAYTAIARRHWQTAGVAHKVDLRLAPALDTLEHLLNDGQADTFDFAFIDADKENYLAYYASCLQLIRPGGLIAIDNVLWGGQVADPTADDEATKVIRVLNQTLHSDRRVHLSMVAIADGLTLAMKRS</sequence>
<evidence type="ECO:0000256" key="2">
    <source>
        <dbReference type="ARBA" id="ARBA00022679"/>
    </source>
</evidence>
<organism evidence="4 5">
    <name type="scientific">Petrachloros mirabilis ULC683</name>
    <dbReference type="NCBI Taxonomy" id="2781853"/>
    <lineage>
        <taxon>Bacteria</taxon>
        <taxon>Bacillati</taxon>
        <taxon>Cyanobacteriota</taxon>
        <taxon>Cyanophyceae</taxon>
        <taxon>Synechococcales</taxon>
        <taxon>Petrachlorosaceae</taxon>
        <taxon>Petrachloros</taxon>
        <taxon>Petrachloros mirabilis</taxon>
    </lineage>
</organism>
<dbReference type="Pfam" id="PF01596">
    <property type="entry name" value="Methyltransf_3"/>
    <property type="match status" value="1"/>
</dbReference>
<keyword evidence="5" id="KW-1185">Reference proteome</keyword>